<evidence type="ECO:0000259" key="7">
    <source>
        <dbReference type="PROSITE" id="PS51462"/>
    </source>
</evidence>
<keyword evidence="3" id="KW-0479">Metal-binding</keyword>
<dbReference type="OrthoDB" id="1695362at2759"/>
<evidence type="ECO:0000256" key="3">
    <source>
        <dbReference type="ARBA" id="ARBA00022723"/>
    </source>
</evidence>
<gene>
    <name evidence="8" type="ORF">M427DRAFT_155756</name>
</gene>
<dbReference type="SUPFAM" id="SSF55811">
    <property type="entry name" value="Nudix"/>
    <property type="match status" value="1"/>
</dbReference>
<dbReference type="PANTHER" id="PTHR12318">
    <property type="entry name" value="TESTOSTERONE-REGULATED PROTEIN RP2"/>
    <property type="match status" value="1"/>
</dbReference>
<dbReference type="STRING" id="1344416.A0A139ADL0"/>
<feature type="domain" description="Nudix hydrolase" evidence="7">
    <location>
        <begin position="43"/>
        <end position="257"/>
    </location>
</feature>
<keyword evidence="9" id="KW-1185">Reference proteome</keyword>
<dbReference type="PROSITE" id="PS51462">
    <property type="entry name" value="NUDIX"/>
    <property type="match status" value="1"/>
</dbReference>
<evidence type="ECO:0000313" key="8">
    <source>
        <dbReference type="EMBL" id="KXS14881.1"/>
    </source>
</evidence>
<dbReference type="CDD" id="cd18870">
    <property type="entry name" value="NUDIX_AcylCoAdiphos_Nudt19"/>
    <property type="match status" value="1"/>
</dbReference>
<reference evidence="8 9" key="1">
    <citation type="journal article" date="2015" name="Genome Biol. Evol.">
        <title>Phylogenomic analyses indicate that early fungi evolved digesting cell walls of algal ancestors of land plants.</title>
        <authorList>
            <person name="Chang Y."/>
            <person name="Wang S."/>
            <person name="Sekimoto S."/>
            <person name="Aerts A.L."/>
            <person name="Choi C."/>
            <person name="Clum A."/>
            <person name="LaButti K.M."/>
            <person name="Lindquist E.A."/>
            <person name="Yee Ngan C."/>
            <person name="Ohm R.A."/>
            <person name="Salamov A.A."/>
            <person name="Grigoriev I.V."/>
            <person name="Spatafora J.W."/>
            <person name="Berbee M.L."/>
        </authorList>
    </citation>
    <scope>NUCLEOTIDE SEQUENCE [LARGE SCALE GENOMIC DNA]</scope>
    <source>
        <strain evidence="8 9">JEL478</strain>
    </source>
</reference>
<keyword evidence="5" id="KW-0460">Magnesium</keyword>
<accession>A0A139ADL0</accession>
<dbReference type="EMBL" id="KQ965766">
    <property type="protein sequence ID" value="KXS14881.1"/>
    <property type="molecule type" value="Genomic_DNA"/>
</dbReference>
<comment type="cofactor">
    <cofactor evidence="1">
        <name>Mn(2+)</name>
        <dbReference type="ChEBI" id="CHEBI:29035"/>
    </cofactor>
</comment>
<keyword evidence="6" id="KW-0464">Manganese</keyword>
<protein>
    <recommendedName>
        <fullName evidence="7">Nudix hydrolase domain-containing protein</fullName>
    </recommendedName>
</protein>
<dbReference type="Proteomes" id="UP000070544">
    <property type="component" value="Unassembled WGS sequence"/>
</dbReference>
<dbReference type="AlphaFoldDB" id="A0A139ADL0"/>
<dbReference type="PANTHER" id="PTHR12318:SF0">
    <property type="entry name" value="ACYL-COENZYME A DIPHOSPHATASE NUDT19"/>
    <property type="match status" value="1"/>
</dbReference>
<dbReference type="InterPro" id="IPR039121">
    <property type="entry name" value="NUDT19"/>
</dbReference>
<evidence type="ECO:0000313" key="9">
    <source>
        <dbReference type="Proteomes" id="UP000070544"/>
    </source>
</evidence>
<sequence length="374" mass="41755">MNFPRLIPRSIIFTWTPTVSRTNPTASTPCCFMSTGTKPAPWPIRPASSVIIAAPAHDTEPGDANYRILMIQRASKGPFGGLTVYPGGAIEASDADPEWTSVFQKAGVDASDLERRSREAEQRFYVGALRETFEEVGILLATPKKRWTEDEISEWRVKVHNDASQFIHMFKDGVGKGYAPDVGRLVHWANWITPAIESKRFDTHFFLAVLPYPAGFAHTKYTAADGKETVSVQWVTPKEVLTQFKEGKIRMFPPQYYTLRDLQVNYPTLAHLSAFAQGSKSRTPFERVPMCPEAKQTPDGNLMLVLPGDELHTSEGRVAVGKDTVEVVKRGGRNRVLTKRDKGGMSDIRVERNMPGEWMSWGEGLDDGRRSGVL</sequence>
<organism evidence="8 9">
    <name type="scientific">Gonapodya prolifera (strain JEL478)</name>
    <name type="common">Monoblepharis prolifera</name>
    <dbReference type="NCBI Taxonomy" id="1344416"/>
    <lineage>
        <taxon>Eukaryota</taxon>
        <taxon>Fungi</taxon>
        <taxon>Fungi incertae sedis</taxon>
        <taxon>Chytridiomycota</taxon>
        <taxon>Chytridiomycota incertae sedis</taxon>
        <taxon>Monoblepharidomycetes</taxon>
        <taxon>Monoblepharidales</taxon>
        <taxon>Gonapodyaceae</taxon>
        <taxon>Gonapodya</taxon>
    </lineage>
</organism>
<proteinExistence type="predicted"/>
<evidence type="ECO:0000256" key="2">
    <source>
        <dbReference type="ARBA" id="ARBA00001946"/>
    </source>
</evidence>
<name>A0A139ADL0_GONPJ</name>
<dbReference type="InterPro" id="IPR015797">
    <property type="entry name" value="NUDIX_hydrolase-like_dom_sf"/>
</dbReference>
<evidence type="ECO:0000256" key="6">
    <source>
        <dbReference type="ARBA" id="ARBA00023211"/>
    </source>
</evidence>
<dbReference type="GO" id="GO:0016818">
    <property type="term" value="F:hydrolase activity, acting on acid anhydrides, in phosphorus-containing anhydrides"/>
    <property type="evidence" value="ECO:0007669"/>
    <property type="project" value="InterPro"/>
</dbReference>
<evidence type="ECO:0000256" key="5">
    <source>
        <dbReference type="ARBA" id="ARBA00022842"/>
    </source>
</evidence>
<evidence type="ECO:0000256" key="1">
    <source>
        <dbReference type="ARBA" id="ARBA00001936"/>
    </source>
</evidence>
<dbReference type="GO" id="GO:0046872">
    <property type="term" value="F:metal ion binding"/>
    <property type="evidence" value="ECO:0007669"/>
    <property type="project" value="UniProtKB-KW"/>
</dbReference>
<keyword evidence="4" id="KW-0378">Hydrolase</keyword>
<comment type="cofactor">
    <cofactor evidence="2">
        <name>Mg(2+)</name>
        <dbReference type="ChEBI" id="CHEBI:18420"/>
    </cofactor>
</comment>
<dbReference type="InterPro" id="IPR000086">
    <property type="entry name" value="NUDIX_hydrolase_dom"/>
</dbReference>
<dbReference type="Gene3D" id="3.90.79.10">
    <property type="entry name" value="Nucleoside Triphosphate Pyrophosphohydrolase"/>
    <property type="match status" value="1"/>
</dbReference>
<evidence type="ECO:0000256" key="4">
    <source>
        <dbReference type="ARBA" id="ARBA00022801"/>
    </source>
</evidence>
<dbReference type="GO" id="GO:0005739">
    <property type="term" value="C:mitochondrion"/>
    <property type="evidence" value="ECO:0007669"/>
    <property type="project" value="TreeGrafter"/>
</dbReference>